<name>M8ALN4_TRIUA</name>
<feature type="region of interest" description="Disordered" evidence="1">
    <location>
        <begin position="1"/>
        <end position="60"/>
    </location>
</feature>
<feature type="compositionally biased region" description="Low complexity" evidence="1">
    <location>
        <begin position="191"/>
        <end position="209"/>
    </location>
</feature>
<evidence type="ECO:0000256" key="1">
    <source>
        <dbReference type="SAM" id="MobiDB-lite"/>
    </source>
</evidence>
<sequence length="232" mass="24402">MAGGTRNRRHPKAADHAVAEAVEAPLGGRSPVADPDGVSPAAKGTELPVPEKKVDAGAEPKKLKELNAMLLKEVMPRRGQVATLSARVEELSIASVTEDELDAEKPLDQADETEVATLSARVEELSIASVTEDELDAEKPLDQADETEVAQEAEDVAATVVKPGAEKKVVTKKKAPTSSVQARKAAEAEKISTAAANASADEQAVMAGPAPGGRPRRNRKANSMYPSDTWAR</sequence>
<proteinExistence type="predicted"/>
<reference evidence="2" key="1">
    <citation type="journal article" date="2013" name="Nature">
        <title>Draft genome of the wheat A-genome progenitor Triticum urartu.</title>
        <authorList>
            <person name="Ling H.Q."/>
            <person name="Zhao S."/>
            <person name="Liu D."/>
            <person name="Wang J."/>
            <person name="Sun H."/>
            <person name="Zhang C."/>
            <person name="Fan H."/>
            <person name="Li D."/>
            <person name="Dong L."/>
            <person name="Tao Y."/>
            <person name="Gao C."/>
            <person name="Wu H."/>
            <person name="Li Y."/>
            <person name="Cui Y."/>
            <person name="Guo X."/>
            <person name="Zheng S."/>
            <person name="Wang B."/>
            <person name="Yu K."/>
            <person name="Liang Q."/>
            <person name="Yang W."/>
            <person name="Lou X."/>
            <person name="Chen J."/>
            <person name="Feng M."/>
            <person name="Jian J."/>
            <person name="Zhang X."/>
            <person name="Luo G."/>
            <person name="Jiang Y."/>
            <person name="Liu J."/>
            <person name="Wang Z."/>
            <person name="Sha Y."/>
            <person name="Zhang B."/>
            <person name="Wu H."/>
            <person name="Tang D."/>
            <person name="Shen Q."/>
            <person name="Xue P."/>
            <person name="Zou S."/>
            <person name="Wang X."/>
            <person name="Liu X."/>
            <person name="Wang F."/>
            <person name="Yang Y."/>
            <person name="An X."/>
            <person name="Dong Z."/>
            <person name="Zhang K."/>
            <person name="Zhang X."/>
            <person name="Luo M.C."/>
            <person name="Dvorak J."/>
            <person name="Tong Y."/>
            <person name="Wang J."/>
            <person name="Yang H."/>
            <person name="Li Z."/>
            <person name="Wang D."/>
            <person name="Zhang A."/>
            <person name="Wang J."/>
        </authorList>
    </citation>
    <scope>NUCLEOTIDE SEQUENCE</scope>
</reference>
<accession>M8ALN4</accession>
<protein>
    <submittedName>
        <fullName evidence="2">Uncharacterized protein</fullName>
    </submittedName>
</protein>
<feature type="region of interest" description="Disordered" evidence="1">
    <location>
        <begin position="166"/>
        <end position="232"/>
    </location>
</feature>
<dbReference type="EMBL" id="KD036895">
    <property type="protein sequence ID" value="EMS65990.1"/>
    <property type="molecule type" value="Genomic_DNA"/>
</dbReference>
<dbReference type="AlphaFoldDB" id="M8ALN4"/>
<feature type="compositionally biased region" description="Basic and acidic residues" evidence="1">
    <location>
        <begin position="49"/>
        <end position="60"/>
    </location>
</feature>
<gene>
    <name evidence="2" type="ORF">TRIUR3_24531</name>
</gene>
<feature type="compositionally biased region" description="Acidic residues" evidence="1">
    <location>
        <begin position="143"/>
        <end position="152"/>
    </location>
</feature>
<organism evidence="2">
    <name type="scientific">Triticum urartu</name>
    <name type="common">Red wild einkorn</name>
    <name type="synonym">Crithodium urartu</name>
    <dbReference type="NCBI Taxonomy" id="4572"/>
    <lineage>
        <taxon>Eukaryota</taxon>
        <taxon>Viridiplantae</taxon>
        <taxon>Streptophyta</taxon>
        <taxon>Embryophyta</taxon>
        <taxon>Tracheophyta</taxon>
        <taxon>Spermatophyta</taxon>
        <taxon>Magnoliopsida</taxon>
        <taxon>Liliopsida</taxon>
        <taxon>Poales</taxon>
        <taxon>Poaceae</taxon>
        <taxon>BOP clade</taxon>
        <taxon>Pooideae</taxon>
        <taxon>Triticodae</taxon>
        <taxon>Triticeae</taxon>
        <taxon>Triticinae</taxon>
        <taxon>Triticum</taxon>
    </lineage>
</organism>
<evidence type="ECO:0000313" key="2">
    <source>
        <dbReference type="EMBL" id="EMS65990.1"/>
    </source>
</evidence>
<feature type="region of interest" description="Disordered" evidence="1">
    <location>
        <begin position="129"/>
        <end position="152"/>
    </location>
</feature>
<feature type="compositionally biased region" description="Basic residues" evidence="1">
    <location>
        <begin position="1"/>
        <end position="11"/>
    </location>
</feature>